<name>A0A2D6M1L7_9ARCH</name>
<accession>A0A2D6M1L7</accession>
<sequence>MGERMYKTFANLILHNQVSFEKGKMSLLGQPIAILPIEEYYYMQRILEKKGLENIIYYSAKESGILWLDNMIPKFKMKLNDVVKWGIEILSISGWGNLKLKLIDKTNNKMIFNLSEATIAKKYGTHSSSVDHLLRGYVAAAGTKFLGIDVDAIEHKCVAKGDSYCQYIIKPKKDFDQSSPIVKIQLKKDFDTAIY</sequence>
<dbReference type="EMBL" id="NZBU01000009">
    <property type="protein sequence ID" value="MAG22289.1"/>
    <property type="molecule type" value="Genomic_DNA"/>
</dbReference>
<gene>
    <name evidence="2" type="ORF">CL943_03225</name>
</gene>
<protein>
    <recommendedName>
        <fullName evidence="1">4-vinyl reductase 4VR domain-containing protein</fullName>
    </recommendedName>
</protein>
<proteinExistence type="predicted"/>
<dbReference type="Gene3D" id="3.30.1380.20">
    <property type="entry name" value="Trafficking protein particle complex subunit 3"/>
    <property type="match status" value="1"/>
</dbReference>
<dbReference type="AlphaFoldDB" id="A0A2D6M1L7"/>
<dbReference type="SMART" id="SM00989">
    <property type="entry name" value="V4R"/>
    <property type="match status" value="1"/>
</dbReference>
<dbReference type="PANTHER" id="PTHR35090">
    <property type="entry name" value="DNA-DIRECTED RNA POLYMERASE SUBUNIT I"/>
    <property type="match status" value="1"/>
</dbReference>
<evidence type="ECO:0000259" key="1">
    <source>
        <dbReference type="SMART" id="SM00989"/>
    </source>
</evidence>
<dbReference type="PANTHER" id="PTHR35090:SF1">
    <property type="entry name" value="SLR0144 PROTEIN"/>
    <property type="match status" value="1"/>
</dbReference>
<evidence type="ECO:0000313" key="2">
    <source>
        <dbReference type="EMBL" id="MAG22289.1"/>
    </source>
</evidence>
<organism evidence="2 3">
    <name type="scientific">Candidatus Iainarchaeum sp</name>
    <dbReference type="NCBI Taxonomy" id="3101447"/>
    <lineage>
        <taxon>Archaea</taxon>
        <taxon>Candidatus Iainarchaeota</taxon>
        <taxon>Candidatus Iainarchaeia</taxon>
        <taxon>Candidatus Iainarchaeales</taxon>
        <taxon>Candidatus Iainarchaeaceae</taxon>
        <taxon>Candidatus Iainarchaeum</taxon>
    </lineage>
</organism>
<dbReference type="InterPro" id="IPR004096">
    <property type="entry name" value="V4R"/>
</dbReference>
<dbReference type="SUPFAM" id="SSF111126">
    <property type="entry name" value="Ligand-binding domain in the NO signalling and Golgi transport"/>
    <property type="match status" value="1"/>
</dbReference>
<reference evidence="3" key="1">
    <citation type="submission" date="2017-09" db="EMBL/GenBank/DDBJ databases">
        <title>The Reconstruction of 2,631 Draft Metagenome-Assembled Genomes from the Global Oceans.</title>
        <authorList>
            <person name="Tully B.J."/>
            <person name="Graham E.D."/>
            <person name="Heidelberg J.F."/>
        </authorList>
    </citation>
    <scope>NUCLEOTIDE SEQUENCE [LARGE SCALE GENOMIC DNA]</scope>
</reference>
<evidence type="ECO:0000313" key="3">
    <source>
        <dbReference type="Proteomes" id="UP000226592"/>
    </source>
</evidence>
<dbReference type="Proteomes" id="UP000226592">
    <property type="component" value="Unassembled WGS sequence"/>
</dbReference>
<comment type="caution">
    <text evidence="2">The sequence shown here is derived from an EMBL/GenBank/DDBJ whole genome shotgun (WGS) entry which is preliminary data.</text>
</comment>
<feature type="domain" description="4-vinyl reductase 4VR" evidence="1">
    <location>
        <begin position="109"/>
        <end position="171"/>
    </location>
</feature>
<dbReference type="InterPro" id="IPR024096">
    <property type="entry name" value="NO_sig/Golgi_transp_ligand-bd"/>
</dbReference>